<dbReference type="EC" id="3.1.3.16" evidence="3"/>
<dbReference type="PROSITE" id="PS51746">
    <property type="entry name" value="PPM_2"/>
    <property type="match status" value="1"/>
</dbReference>
<dbReference type="PANTHER" id="PTHR13832">
    <property type="entry name" value="PROTEIN PHOSPHATASE 2C"/>
    <property type="match status" value="1"/>
</dbReference>
<evidence type="ECO:0000259" key="11">
    <source>
        <dbReference type="PROSITE" id="PS51746"/>
    </source>
</evidence>
<evidence type="ECO:0000256" key="5">
    <source>
        <dbReference type="ARBA" id="ARBA00022801"/>
    </source>
</evidence>
<protein>
    <recommendedName>
        <fullName evidence="3">protein-serine/threonine phosphatase</fullName>
        <ecNumber evidence="3">3.1.3.16</ecNumber>
    </recommendedName>
</protein>
<comment type="cofactor">
    <cofactor evidence="1">
        <name>Mn(2+)</name>
        <dbReference type="ChEBI" id="CHEBI:29035"/>
    </cofactor>
</comment>
<keyword evidence="7 9" id="KW-0904">Protein phosphatase</keyword>
<dbReference type="InterPro" id="IPR000222">
    <property type="entry name" value="PP2C_BS"/>
</dbReference>
<dbReference type="AlphaFoldDB" id="A0A7S1SNP0"/>
<comment type="cofactor">
    <cofactor evidence="2">
        <name>Mg(2+)</name>
        <dbReference type="ChEBI" id="CHEBI:18420"/>
    </cofactor>
</comment>
<dbReference type="GO" id="GO:0046872">
    <property type="term" value="F:metal ion binding"/>
    <property type="evidence" value="ECO:0007669"/>
    <property type="project" value="UniProtKB-KW"/>
</dbReference>
<reference evidence="12" key="1">
    <citation type="submission" date="2021-01" db="EMBL/GenBank/DDBJ databases">
        <authorList>
            <person name="Corre E."/>
            <person name="Pelletier E."/>
            <person name="Niang G."/>
            <person name="Scheremetjew M."/>
            <person name="Finn R."/>
            <person name="Kale V."/>
            <person name="Holt S."/>
            <person name="Cochrane G."/>
            <person name="Meng A."/>
            <person name="Brown T."/>
            <person name="Cohen L."/>
        </authorList>
    </citation>
    <scope>NUCLEOTIDE SEQUENCE</scope>
    <source>
        <strain evidence="12">PLY429</strain>
    </source>
</reference>
<dbReference type="InterPro" id="IPR001932">
    <property type="entry name" value="PPM-type_phosphatase-like_dom"/>
</dbReference>
<evidence type="ECO:0000256" key="7">
    <source>
        <dbReference type="ARBA" id="ARBA00022912"/>
    </source>
</evidence>
<dbReference type="CDD" id="cd00143">
    <property type="entry name" value="PP2Cc"/>
    <property type="match status" value="1"/>
</dbReference>
<keyword evidence="4" id="KW-0479">Metal-binding</keyword>
<organism evidence="12">
    <name type="scientific">Tetraselmis chuii</name>
    <dbReference type="NCBI Taxonomy" id="63592"/>
    <lineage>
        <taxon>Eukaryota</taxon>
        <taxon>Viridiplantae</taxon>
        <taxon>Chlorophyta</taxon>
        <taxon>core chlorophytes</taxon>
        <taxon>Chlorodendrophyceae</taxon>
        <taxon>Chlorodendrales</taxon>
        <taxon>Chlorodendraceae</taxon>
        <taxon>Tetraselmis</taxon>
    </lineage>
</organism>
<sequence>MGAYLSTPVTEKESFDGQGHKVRFGGCEMQGWRRTMEDAHIADTSIGGNTGEPGTAQLFGVFDGHGGSEVAKFCQLYMAGELEKQEHFHKGENDKALENVFHRMDEMLRDGKYMAQIQSLKSKSKAEADTEGGGEDGTGEKNDALEVLRKMLMLKRMMNNENGGASGAGSSAPAAIEDATAVVDEVADMDADADEDCELPEHKIQAGCTAVVAMLRDGKVYVANAGDSRAVLCRGGTAVALSSDHKPAQEREKNRIEAAGGFLSDIGGVCRVNGNLNLSRAIGDLKYKANSDLHPAQQIITAHPDVMCETIKPEDEFLLLACDGVWDVMSNQEGIDFVRQRLKADKPLSEVTAELVDTCMASDPKETRGIGCDNMTALIVQLNIP</sequence>
<accession>A0A7S1SNP0</accession>
<dbReference type="Pfam" id="PF00481">
    <property type="entry name" value="PP2C"/>
    <property type="match status" value="2"/>
</dbReference>
<evidence type="ECO:0000256" key="2">
    <source>
        <dbReference type="ARBA" id="ARBA00001946"/>
    </source>
</evidence>
<keyword evidence="8" id="KW-0464">Manganese</keyword>
<name>A0A7S1SNP0_9CHLO</name>
<keyword evidence="5 9" id="KW-0378">Hydrolase</keyword>
<evidence type="ECO:0000256" key="8">
    <source>
        <dbReference type="ARBA" id="ARBA00023211"/>
    </source>
</evidence>
<evidence type="ECO:0000256" key="1">
    <source>
        <dbReference type="ARBA" id="ARBA00001936"/>
    </source>
</evidence>
<comment type="similarity">
    <text evidence="9">Belongs to the PP2C family.</text>
</comment>
<dbReference type="InterPro" id="IPR015655">
    <property type="entry name" value="PP2C"/>
</dbReference>
<dbReference type="SMART" id="SM00332">
    <property type="entry name" value="PP2Cc"/>
    <property type="match status" value="1"/>
</dbReference>
<evidence type="ECO:0000313" key="12">
    <source>
        <dbReference type="EMBL" id="CAD9204341.1"/>
    </source>
</evidence>
<feature type="domain" description="PPM-type phosphatase" evidence="11">
    <location>
        <begin position="23"/>
        <end position="382"/>
    </location>
</feature>
<evidence type="ECO:0000256" key="4">
    <source>
        <dbReference type="ARBA" id="ARBA00022723"/>
    </source>
</evidence>
<dbReference type="EMBL" id="HBGG01012858">
    <property type="protein sequence ID" value="CAD9204341.1"/>
    <property type="molecule type" value="Transcribed_RNA"/>
</dbReference>
<keyword evidence="6" id="KW-0460">Magnesium</keyword>
<feature type="region of interest" description="Disordered" evidence="10">
    <location>
        <begin position="119"/>
        <end position="142"/>
    </location>
</feature>
<evidence type="ECO:0000256" key="10">
    <source>
        <dbReference type="SAM" id="MobiDB-lite"/>
    </source>
</evidence>
<dbReference type="GO" id="GO:0004722">
    <property type="term" value="F:protein serine/threonine phosphatase activity"/>
    <property type="evidence" value="ECO:0007669"/>
    <property type="project" value="UniProtKB-EC"/>
</dbReference>
<dbReference type="PANTHER" id="PTHR13832:SF840">
    <property type="entry name" value="PROTEIN PHOSPHATASE 2C 60-RELATED"/>
    <property type="match status" value="1"/>
</dbReference>
<dbReference type="InterPro" id="IPR036457">
    <property type="entry name" value="PPM-type-like_dom_sf"/>
</dbReference>
<dbReference type="Gene3D" id="3.60.40.10">
    <property type="entry name" value="PPM-type phosphatase domain"/>
    <property type="match status" value="2"/>
</dbReference>
<dbReference type="SUPFAM" id="SSF81606">
    <property type="entry name" value="PP2C-like"/>
    <property type="match status" value="1"/>
</dbReference>
<gene>
    <name evidence="12" type="ORF">TCHU04912_LOCUS6576</name>
</gene>
<evidence type="ECO:0000256" key="3">
    <source>
        <dbReference type="ARBA" id="ARBA00013081"/>
    </source>
</evidence>
<dbReference type="PROSITE" id="PS01032">
    <property type="entry name" value="PPM_1"/>
    <property type="match status" value="1"/>
</dbReference>
<proteinExistence type="inferred from homology"/>
<evidence type="ECO:0000256" key="6">
    <source>
        <dbReference type="ARBA" id="ARBA00022842"/>
    </source>
</evidence>
<evidence type="ECO:0000256" key="9">
    <source>
        <dbReference type="RuleBase" id="RU003465"/>
    </source>
</evidence>